<feature type="compositionally biased region" description="Polar residues" evidence="1">
    <location>
        <begin position="13"/>
        <end position="36"/>
    </location>
</feature>
<evidence type="ECO:0000256" key="1">
    <source>
        <dbReference type="SAM" id="MobiDB-lite"/>
    </source>
</evidence>
<reference evidence="2 3" key="1">
    <citation type="journal article" date="2018" name="Front. Plant Sci.">
        <title>Red Clover (Trifolium pratense) and Zigzag Clover (T. medium) - A Picture of Genomic Similarities and Differences.</title>
        <authorList>
            <person name="Dluhosova J."/>
            <person name="Istvanek J."/>
            <person name="Nedelnik J."/>
            <person name="Repkova J."/>
        </authorList>
    </citation>
    <scope>NUCLEOTIDE SEQUENCE [LARGE SCALE GENOMIC DNA]</scope>
    <source>
        <strain evidence="3">cv. 10/8</strain>
        <tissue evidence="2">Leaf</tissue>
    </source>
</reference>
<dbReference type="Proteomes" id="UP000265520">
    <property type="component" value="Unassembled WGS sequence"/>
</dbReference>
<sequence>MRSVGSHAFQRIKQFSSRSKCSANSAKLGNRQQLTGNGNGEN</sequence>
<evidence type="ECO:0000313" key="2">
    <source>
        <dbReference type="EMBL" id="MCI96043.1"/>
    </source>
</evidence>
<accession>A0A392W8F4</accession>
<feature type="region of interest" description="Disordered" evidence="1">
    <location>
        <begin position="1"/>
        <end position="42"/>
    </location>
</feature>
<comment type="caution">
    <text evidence="2">The sequence shown here is derived from an EMBL/GenBank/DDBJ whole genome shotgun (WGS) entry which is preliminary data.</text>
</comment>
<name>A0A392W8F4_9FABA</name>
<dbReference type="AlphaFoldDB" id="A0A392W8F4"/>
<proteinExistence type="predicted"/>
<dbReference type="EMBL" id="LXQA011404314">
    <property type="protein sequence ID" value="MCI96043.1"/>
    <property type="molecule type" value="Genomic_DNA"/>
</dbReference>
<keyword evidence="3" id="KW-1185">Reference proteome</keyword>
<feature type="non-terminal residue" evidence="2">
    <location>
        <position position="42"/>
    </location>
</feature>
<organism evidence="2 3">
    <name type="scientific">Trifolium medium</name>
    <dbReference type="NCBI Taxonomy" id="97028"/>
    <lineage>
        <taxon>Eukaryota</taxon>
        <taxon>Viridiplantae</taxon>
        <taxon>Streptophyta</taxon>
        <taxon>Embryophyta</taxon>
        <taxon>Tracheophyta</taxon>
        <taxon>Spermatophyta</taxon>
        <taxon>Magnoliopsida</taxon>
        <taxon>eudicotyledons</taxon>
        <taxon>Gunneridae</taxon>
        <taxon>Pentapetalae</taxon>
        <taxon>rosids</taxon>
        <taxon>fabids</taxon>
        <taxon>Fabales</taxon>
        <taxon>Fabaceae</taxon>
        <taxon>Papilionoideae</taxon>
        <taxon>50 kb inversion clade</taxon>
        <taxon>NPAAA clade</taxon>
        <taxon>Hologalegina</taxon>
        <taxon>IRL clade</taxon>
        <taxon>Trifolieae</taxon>
        <taxon>Trifolium</taxon>
    </lineage>
</organism>
<protein>
    <submittedName>
        <fullName evidence="2">Uncharacterized protein</fullName>
    </submittedName>
</protein>
<evidence type="ECO:0000313" key="3">
    <source>
        <dbReference type="Proteomes" id="UP000265520"/>
    </source>
</evidence>